<dbReference type="Proteomes" id="UP000830167">
    <property type="component" value="Chromosome"/>
</dbReference>
<evidence type="ECO:0000256" key="3">
    <source>
        <dbReference type="ARBA" id="ARBA00012206"/>
    </source>
</evidence>
<dbReference type="RefSeq" id="WP_347436530.1">
    <property type="nucleotide sequence ID" value="NZ_CP089291.1"/>
</dbReference>
<dbReference type="EC" id="2.3.1.222" evidence="3 10"/>
<accession>A0ABY4CKZ8</accession>
<dbReference type="PANTHER" id="PTHR39453:SF1">
    <property type="entry name" value="PHOSPHATE PROPANOYLTRANSFERASE"/>
    <property type="match status" value="1"/>
</dbReference>
<evidence type="ECO:0000256" key="5">
    <source>
        <dbReference type="ARBA" id="ARBA00022679"/>
    </source>
</evidence>
<comment type="similarity">
    <text evidence="2 10">Belongs to the PduL family.</text>
</comment>
<keyword evidence="12" id="KW-1185">Reference proteome</keyword>
<comment type="function">
    <text evidence="10">Involved in 1,2-propanediol (1,2-PD) degradation by catalyzing the conversion of propanoyl-CoA to propanoyl-phosphate.</text>
</comment>
<keyword evidence="8 10" id="KW-0012">Acyltransferase</keyword>
<evidence type="ECO:0000256" key="1">
    <source>
        <dbReference type="ARBA" id="ARBA00001947"/>
    </source>
</evidence>
<gene>
    <name evidence="11" type="ORF">LSG31_18480</name>
</gene>
<proteinExistence type="inferred from homology"/>
<evidence type="ECO:0000256" key="9">
    <source>
        <dbReference type="ARBA" id="ARBA00047589"/>
    </source>
</evidence>
<evidence type="ECO:0000256" key="4">
    <source>
        <dbReference type="ARBA" id="ARBA00020837"/>
    </source>
</evidence>
<evidence type="ECO:0000256" key="10">
    <source>
        <dbReference type="PIRNR" id="PIRNR010130"/>
    </source>
</evidence>
<keyword evidence="7" id="KW-0862">Zinc</keyword>
<dbReference type="InterPro" id="IPR008300">
    <property type="entry name" value="PTAC"/>
</dbReference>
<evidence type="ECO:0000313" key="12">
    <source>
        <dbReference type="Proteomes" id="UP000830167"/>
    </source>
</evidence>
<dbReference type="PANTHER" id="PTHR39453">
    <property type="entry name" value="PHOSPHATE PROPANOYLTRANSFERASE"/>
    <property type="match status" value="1"/>
</dbReference>
<dbReference type="NCBIfam" id="NF011652">
    <property type="entry name" value="PRK15070.1"/>
    <property type="match status" value="1"/>
</dbReference>
<reference evidence="11" key="1">
    <citation type="submission" date="2021-12" db="EMBL/GenBank/DDBJ databases">
        <title>Alicyclobacillaceae gen. nov., sp. nov., isolated from chalcocite enrichment system.</title>
        <authorList>
            <person name="Jiang Z."/>
        </authorList>
    </citation>
    <scope>NUCLEOTIDE SEQUENCE</scope>
    <source>
        <strain evidence="11">MYW30-H2</strain>
    </source>
</reference>
<evidence type="ECO:0000313" key="11">
    <source>
        <dbReference type="EMBL" id="UOF89838.1"/>
    </source>
</evidence>
<comment type="catalytic activity">
    <reaction evidence="9 10">
        <text>propanoyl-CoA + phosphate = propanoyl phosphate + CoA</text>
        <dbReference type="Rhea" id="RHEA:28046"/>
        <dbReference type="ChEBI" id="CHEBI:43474"/>
        <dbReference type="ChEBI" id="CHEBI:57287"/>
        <dbReference type="ChEBI" id="CHEBI:57392"/>
        <dbReference type="ChEBI" id="CHEBI:58933"/>
        <dbReference type="EC" id="2.3.1.222"/>
    </reaction>
</comment>
<comment type="pathway">
    <text evidence="10">Polyol metabolism; 1,2-propanediol degradation.</text>
</comment>
<organism evidence="11 12">
    <name type="scientific">Fodinisporobacter ferrooxydans</name>
    <dbReference type="NCBI Taxonomy" id="2901836"/>
    <lineage>
        <taxon>Bacteria</taxon>
        <taxon>Bacillati</taxon>
        <taxon>Bacillota</taxon>
        <taxon>Bacilli</taxon>
        <taxon>Bacillales</taxon>
        <taxon>Alicyclobacillaceae</taxon>
        <taxon>Fodinisporobacter</taxon>
    </lineage>
</organism>
<keyword evidence="6" id="KW-0479">Metal-binding</keyword>
<comment type="cofactor">
    <cofactor evidence="1">
        <name>Zn(2+)</name>
        <dbReference type="ChEBI" id="CHEBI:29105"/>
    </cofactor>
</comment>
<dbReference type="Pfam" id="PF06130">
    <property type="entry name" value="PTAC"/>
    <property type="match status" value="1"/>
</dbReference>
<name>A0ABY4CKZ8_9BACL</name>
<evidence type="ECO:0000256" key="7">
    <source>
        <dbReference type="ARBA" id="ARBA00022833"/>
    </source>
</evidence>
<sequence>MNDALFLIPVGVSARHVHLSAIHVELLFGKGYQLQVYKHLSQPGQYAAKETVMLTGPKGTIDKARILGPNRPATQVEVSLTDAYCLGVSPPIRESGNLGGSSPITIIGPKGSIYLQEGLIIASRHIHMSEEDAVQFQVHEGDFVNVISRFERPIIFNEVKIRVSSQYCLEFHIDTDEANAARLKSGDQVLLLKNGSI</sequence>
<dbReference type="PIRSF" id="PIRSF010130">
    <property type="entry name" value="PduL"/>
    <property type="match status" value="1"/>
</dbReference>
<evidence type="ECO:0000256" key="6">
    <source>
        <dbReference type="ARBA" id="ARBA00022723"/>
    </source>
</evidence>
<dbReference type="EMBL" id="CP089291">
    <property type="protein sequence ID" value="UOF89838.1"/>
    <property type="molecule type" value="Genomic_DNA"/>
</dbReference>
<evidence type="ECO:0000256" key="8">
    <source>
        <dbReference type="ARBA" id="ARBA00023315"/>
    </source>
</evidence>
<evidence type="ECO:0000256" key="2">
    <source>
        <dbReference type="ARBA" id="ARBA00007342"/>
    </source>
</evidence>
<protein>
    <recommendedName>
        <fullName evidence="4 10">Phosphate propanoyltransferase</fullName>
        <ecNumber evidence="3 10">2.3.1.222</ecNumber>
    </recommendedName>
</protein>
<keyword evidence="5 10" id="KW-0808">Transferase</keyword>